<proteinExistence type="predicted"/>
<sequence length="64" mass="7699">MRDTNEYGIEQEDDSFIIEKVTTSSSSADHPKRTKPHIIRRNVEDYLERKALERRLKDVFDDRF</sequence>
<accession>A0A1Y1QAQ8</accession>
<evidence type="ECO:0000313" key="2">
    <source>
        <dbReference type="Proteomes" id="UP000192491"/>
    </source>
</evidence>
<protein>
    <submittedName>
        <fullName evidence="1">Uncharacterized protein</fullName>
    </submittedName>
</protein>
<organism evidence="1 2">
    <name type="scientific">Thiothrix lacustris</name>
    <dbReference type="NCBI Taxonomy" id="525917"/>
    <lineage>
        <taxon>Bacteria</taxon>
        <taxon>Pseudomonadati</taxon>
        <taxon>Pseudomonadota</taxon>
        <taxon>Gammaproteobacteria</taxon>
        <taxon>Thiotrichales</taxon>
        <taxon>Thiotrichaceae</taxon>
        <taxon>Thiothrix</taxon>
    </lineage>
</organism>
<dbReference type="NCBIfam" id="NF046101">
    <property type="entry name" value="PA3496_fam"/>
    <property type="match status" value="1"/>
</dbReference>
<dbReference type="InterPro" id="IPR058059">
    <property type="entry name" value="PA3496-like"/>
</dbReference>
<name>A0A1Y1QAQ8_9GAMM</name>
<dbReference type="AlphaFoldDB" id="A0A1Y1QAQ8"/>
<evidence type="ECO:0000313" key="1">
    <source>
        <dbReference type="EMBL" id="OQX01371.1"/>
    </source>
</evidence>
<gene>
    <name evidence="1" type="ORF">BWK73_46315</name>
</gene>
<dbReference type="Proteomes" id="UP000192491">
    <property type="component" value="Unassembled WGS sequence"/>
</dbReference>
<comment type="caution">
    <text evidence="1">The sequence shown here is derived from an EMBL/GenBank/DDBJ whole genome shotgun (WGS) entry which is preliminary data.</text>
</comment>
<dbReference type="EMBL" id="MTEJ01000583">
    <property type="protein sequence ID" value="OQX01371.1"/>
    <property type="molecule type" value="Genomic_DNA"/>
</dbReference>
<reference evidence="1 2" key="1">
    <citation type="submission" date="2017-01" db="EMBL/GenBank/DDBJ databases">
        <title>Novel large sulfur bacteria in the metagenomes of groundwater-fed chemosynthetic microbial mats in the Lake Huron basin.</title>
        <authorList>
            <person name="Sharrar A.M."/>
            <person name="Flood B.E."/>
            <person name="Bailey J.V."/>
            <person name="Jones D.S."/>
            <person name="Biddanda B."/>
            <person name="Ruberg S.A."/>
            <person name="Marcus D.N."/>
            <person name="Dick G.J."/>
        </authorList>
    </citation>
    <scope>NUCLEOTIDE SEQUENCE [LARGE SCALE GENOMIC DNA]</scope>
    <source>
        <strain evidence="1">A8</strain>
    </source>
</reference>